<proteinExistence type="predicted"/>
<sequence>SNITICFLVLILHYINCKTFNYGAGLFPFERKFERYEFESAQEIKSIAENSFNRFILTEDGAIYSQGIDNDVGQLGNGIFGVVTAGAEDLFRVVHAQFWLPPPMFIHLAQYNIRETVAAITNNGELYLWGKGAVGLFEKPSEYAVEFKLSNVTSVATSNQKVIFAVSNKTMLYGWGPDIILYQNRTCNSSNLCLLYEFKNMEIVTIMWYESNNLFIEPILFILVNNGSLYILKET</sequence>
<evidence type="ECO:0000313" key="3">
    <source>
        <dbReference type="Proteomes" id="UP001431209"/>
    </source>
</evidence>
<feature type="signal peptide" evidence="1">
    <location>
        <begin position="1"/>
        <end position="17"/>
    </location>
</feature>
<keyword evidence="3" id="KW-1185">Reference proteome</keyword>
<keyword evidence="1" id="KW-0732">Signal</keyword>
<feature type="non-terminal residue" evidence="2">
    <location>
        <position position="235"/>
    </location>
</feature>
<dbReference type="EMBL" id="JAOPGA020001798">
    <property type="protein sequence ID" value="KAL0491423.1"/>
    <property type="molecule type" value="Genomic_DNA"/>
</dbReference>
<feature type="non-terminal residue" evidence="2">
    <location>
        <position position="1"/>
    </location>
</feature>
<dbReference type="AlphaFoldDB" id="A0AAW2ZR30"/>
<evidence type="ECO:0000256" key="1">
    <source>
        <dbReference type="SAM" id="SignalP"/>
    </source>
</evidence>
<comment type="caution">
    <text evidence="2">The sequence shown here is derived from an EMBL/GenBank/DDBJ whole genome shotgun (WGS) entry which is preliminary data.</text>
</comment>
<evidence type="ECO:0000313" key="2">
    <source>
        <dbReference type="EMBL" id="KAL0491423.1"/>
    </source>
</evidence>
<name>A0AAW2ZR30_9EUKA</name>
<organism evidence="2 3">
    <name type="scientific">Acrasis kona</name>
    <dbReference type="NCBI Taxonomy" id="1008807"/>
    <lineage>
        <taxon>Eukaryota</taxon>
        <taxon>Discoba</taxon>
        <taxon>Heterolobosea</taxon>
        <taxon>Tetramitia</taxon>
        <taxon>Eutetramitia</taxon>
        <taxon>Acrasidae</taxon>
        <taxon>Acrasis</taxon>
    </lineage>
</organism>
<dbReference type="Gene3D" id="2.130.10.30">
    <property type="entry name" value="Regulator of chromosome condensation 1/beta-lactamase-inhibitor protein II"/>
    <property type="match status" value="1"/>
</dbReference>
<reference evidence="2 3" key="1">
    <citation type="submission" date="2024-03" db="EMBL/GenBank/DDBJ databases">
        <title>The Acrasis kona genome and developmental transcriptomes reveal deep origins of eukaryotic multicellular pathways.</title>
        <authorList>
            <person name="Sheikh S."/>
            <person name="Fu C.-J."/>
            <person name="Brown M.W."/>
            <person name="Baldauf S.L."/>
        </authorList>
    </citation>
    <scope>NUCLEOTIDE SEQUENCE [LARGE SCALE GENOMIC DNA]</scope>
    <source>
        <strain evidence="2 3">ATCC MYA-3509</strain>
    </source>
</reference>
<dbReference type="SUPFAM" id="SSF50985">
    <property type="entry name" value="RCC1/BLIP-II"/>
    <property type="match status" value="1"/>
</dbReference>
<dbReference type="InterPro" id="IPR009091">
    <property type="entry name" value="RCC1/BLIP-II"/>
</dbReference>
<gene>
    <name evidence="2" type="ORF">AKO1_009849</name>
</gene>
<accession>A0AAW2ZR30</accession>
<dbReference type="Proteomes" id="UP001431209">
    <property type="component" value="Unassembled WGS sequence"/>
</dbReference>
<feature type="chain" id="PRO_5043632502" evidence="1">
    <location>
        <begin position="18"/>
        <end position="235"/>
    </location>
</feature>
<protein>
    <submittedName>
        <fullName evidence="2">Uncharacterized protein</fullName>
    </submittedName>
</protein>